<dbReference type="RefSeq" id="WP_359659132.1">
    <property type="nucleotide sequence ID" value="NZ_JBEXZP010000486.1"/>
</dbReference>
<proteinExistence type="predicted"/>
<accession>A0ABV2WA39</accession>
<dbReference type="Pfam" id="PF14028">
    <property type="entry name" value="Lant_dehydr_C"/>
    <property type="match status" value="1"/>
</dbReference>
<keyword evidence="4" id="KW-1185">Reference proteome</keyword>
<feature type="domain" description="Thiopeptide-type bacteriocin biosynthesis" evidence="2">
    <location>
        <begin position="70"/>
        <end position="297"/>
    </location>
</feature>
<feature type="compositionally biased region" description="Low complexity" evidence="1">
    <location>
        <begin position="323"/>
        <end position="341"/>
    </location>
</feature>
<evidence type="ECO:0000259" key="2">
    <source>
        <dbReference type="Pfam" id="PF14028"/>
    </source>
</evidence>
<dbReference type="NCBIfam" id="TIGR03891">
    <property type="entry name" value="thiopep_ocin"/>
    <property type="match status" value="1"/>
</dbReference>
<gene>
    <name evidence="3" type="ORF">ABZ508_22050</name>
</gene>
<evidence type="ECO:0000313" key="3">
    <source>
        <dbReference type="EMBL" id="MEU0710046.1"/>
    </source>
</evidence>
<dbReference type="EMBL" id="JBEXZR010000021">
    <property type="protein sequence ID" value="MEU0710046.1"/>
    <property type="molecule type" value="Genomic_DNA"/>
</dbReference>
<comment type="caution">
    <text evidence="3">The sequence shown here is derived from an EMBL/GenBank/DDBJ whole genome shotgun (WGS) entry which is preliminary data.</text>
</comment>
<evidence type="ECO:0000256" key="1">
    <source>
        <dbReference type="SAM" id="MobiDB-lite"/>
    </source>
</evidence>
<organism evidence="3 4">
    <name type="scientific">Streptomyces lavendulocolor</name>
    <dbReference type="NCBI Taxonomy" id="67316"/>
    <lineage>
        <taxon>Bacteria</taxon>
        <taxon>Bacillati</taxon>
        <taxon>Actinomycetota</taxon>
        <taxon>Actinomycetes</taxon>
        <taxon>Kitasatosporales</taxon>
        <taxon>Streptomycetaceae</taxon>
        <taxon>Streptomyces</taxon>
    </lineage>
</organism>
<dbReference type="InterPro" id="IPR023809">
    <property type="entry name" value="Thiopep_bacteriocin_synth_dom"/>
</dbReference>
<feature type="region of interest" description="Disordered" evidence="1">
    <location>
        <begin position="318"/>
        <end position="357"/>
    </location>
</feature>
<evidence type="ECO:0000313" key="4">
    <source>
        <dbReference type="Proteomes" id="UP001550378"/>
    </source>
</evidence>
<dbReference type="Proteomes" id="UP001550378">
    <property type="component" value="Unassembled WGS sequence"/>
</dbReference>
<sequence>MVDVERLLADCLRDARAASLGVLPLAAEGAAYAEARRTFLAAGIGALRDDLPETGWVQLGLAPWPDAWPALYRRLAETAQELLGCGWANDFFFMHKPPGLRVRFHTGRPAGVAALRAELLRRFDRRDGAWTSPTDGVYEPETYLFGGPRAMPLVHALFTADSLAWLDHHAVPAEEAPADWRVSLTLLRAVLDGLGVVGWEHRGVWEVVREETGRRLAGGLHDAGRGRVAAGIRAYWDLSCEEQLDTLPAARRSGLRDHQDAVRRAAARWRTDYFEAGDATVGPRRAAAHYAVFHWNRGRFSLARQSLLTEALAAGTREPACTPEPGGAQGAAAADGACGPPYSGAGDVSGALGREAR</sequence>
<reference evidence="3 4" key="1">
    <citation type="submission" date="2024-06" db="EMBL/GenBank/DDBJ databases">
        <title>The Natural Products Discovery Center: Release of the First 8490 Sequenced Strains for Exploring Actinobacteria Biosynthetic Diversity.</title>
        <authorList>
            <person name="Kalkreuter E."/>
            <person name="Kautsar S.A."/>
            <person name="Yang D."/>
            <person name="Bader C.D."/>
            <person name="Teijaro C.N."/>
            <person name="Fluegel L."/>
            <person name="Davis C.M."/>
            <person name="Simpson J.R."/>
            <person name="Lauterbach L."/>
            <person name="Steele A.D."/>
            <person name="Gui C."/>
            <person name="Meng S."/>
            <person name="Li G."/>
            <person name="Viehrig K."/>
            <person name="Ye F."/>
            <person name="Su P."/>
            <person name="Kiefer A.F."/>
            <person name="Nichols A."/>
            <person name="Cepeda A.J."/>
            <person name="Yan W."/>
            <person name="Fan B."/>
            <person name="Jiang Y."/>
            <person name="Adhikari A."/>
            <person name="Zheng C.-J."/>
            <person name="Schuster L."/>
            <person name="Cowan T.M."/>
            <person name="Smanski M.J."/>
            <person name="Chevrette M.G."/>
            <person name="De Carvalho L.P.S."/>
            <person name="Shen B."/>
        </authorList>
    </citation>
    <scope>NUCLEOTIDE SEQUENCE [LARGE SCALE GENOMIC DNA]</scope>
    <source>
        <strain evidence="3 4">NPDC006337</strain>
    </source>
</reference>
<name>A0ABV2WA39_9ACTN</name>
<protein>
    <submittedName>
        <fullName evidence="3">Thiopeptide-type bacteriocin biosynthesis protein</fullName>
    </submittedName>
</protein>